<organism evidence="1 2">
    <name type="scientific">Pedobacter planticolens</name>
    <dbReference type="NCBI Taxonomy" id="2679964"/>
    <lineage>
        <taxon>Bacteria</taxon>
        <taxon>Pseudomonadati</taxon>
        <taxon>Bacteroidota</taxon>
        <taxon>Sphingobacteriia</taxon>
        <taxon>Sphingobacteriales</taxon>
        <taxon>Sphingobacteriaceae</taxon>
        <taxon>Pedobacter</taxon>
    </lineage>
</organism>
<sequence length="176" mass="20365">MKGSHFSLLFLVLVFAACQLKDEKKVAVNIEKIALQAFTDTVQLDTFKIVLKGTESKNMSLLFIITSHKGVQIYKKEIKAEELLKSYLASADLKKEDEKIKFLNDEVNFFFEQEHFLIPAITEQEKPDNNTPDKAFYEELKASKLNGFDYRLGKDTKVYIAWSAKEQKVKIYYKCC</sequence>
<protein>
    <recommendedName>
        <fullName evidence="3">Lipoprotein</fullName>
    </recommendedName>
</protein>
<evidence type="ECO:0008006" key="3">
    <source>
        <dbReference type="Google" id="ProtNLM"/>
    </source>
</evidence>
<reference evidence="1" key="1">
    <citation type="submission" date="2019-11" db="EMBL/GenBank/DDBJ databases">
        <title>Description of Pedobacter sp. LMG 31464T.</title>
        <authorList>
            <person name="Carlier A."/>
            <person name="Qi S."/>
            <person name="Vandamme P."/>
        </authorList>
    </citation>
    <scope>NUCLEOTIDE SEQUENCE</scope>
    <source>
        <strain evidence="1">LMG 31464</strain>
    </source>
</reference>
<comment type="caution">
    <text evidence="1">The sequence shown here is derived from an EMBL/GenBank/DDBJ whole genome shotgun (WGS) entry which is preliminary data.</text>
</comment>
<evidence type="ECO:0000313" key="2">
    <source>
        <dbReference type="Proteomes" id="UP000601055"/>
    </source>
</evidence>
<accession>A0A923DXS3</accession>
<dbReference type="Proteomes" id="UP000601055">
    <property type="component" value="Unassembled WGS sequence"/>
</dbReference>
<dbReference type="PROSITE" id="PS51257">
    <property type="entry name" value="PROKAR_LIPOPROTEIN"/>
    <property type="match status" value="1"/>
</dbReference>
<evidence type="ECO:0000313" key="1">
    <source>
        <dbReference type="EMBL" id="MBB2145016.1"/>
    </source>
</evidence>
<dbReference type="AlphaFoldDB" id="A0A923DXS3"/>
<proteinExistence type="predicted"/>
<name>A0A923DXS3_9SPHI</name>
<keyword evidence="2" id="KW-1185">Reference proteome</keyword>
<gene>
    <name evidence="1" type="ORF">GM921_05950</name>
</gene>
<dbReference type="EMBL" id="WNXD01000001">
    <property type="protein sequence ID" value="MBB2145016.1"/>
    <property type="molecule type" value="Genomic_DNA"/>
</dbReference>